<evidence type="ECO:0000256" key="8">
    <source>
        <dbReference type="ARBA" id="ARBA00022841"/>
    </source>
</evidence>
<dbReference type="UniPathway" id="UPA00286"/>
<feature type="domain" description="AlgX/AlgJ SGNH hydrolase-like" evidence="13">
    <location>
        <begin position="61"/>
        <end position="328"/>
    </location>
</feature>
<evidence type="ECO:0000256" key="11">
    <source>
        <dbReference type="PIRSR" id="PIRSR638639-50"/>
    </source>
</evidence>
<dbReference type="CDD" id="cd14487">
    <property type="entry name" value="AlgX_C"/>
    <property type="match status" value="1"/>
</dbReference>
<gene>
    <name evidence="15" type="ORF">D4A39_16370</name>
</gene>
<proteinExistence type="inferred from homology"/>
<evidence type="ECO:0000313" key="16">
    <source>
        <dbReference type="Proteomes" id="UP000283734"/>
    </source>
</evidence>
<dbReference type="InterPro" id="IPR034655">
    <property type="entry name" value="AlgX_N"/>
</dbReference>
<name>A0A418XU36_9GAMM</name>
<feature type="active site" description="Nucleophile" evidence="11">
    <location>
        <position position="266"/>
    </location>
</feature>
<evidence type="ECO:0000256" key="5">
    <source>
        <dbReference type="ARBA" id="ARBA00022679"/>
    </source>
</evidence>
<evidence type="ECO:0000256" key="9">
    <source>
        <dbReference type="ARBA" id="ARBA00023157"/>
    </source>
</evidence>
<keyword evidence="16" id="KW-1185">Reference proteome</keyword>
<dbReference type="CDD" id="cd14441">
    <property type="entry name" value="AlgX_N"/>
    <property type="match status" value="1"/>
</dbReference>
<evidence type="ECO:0000259" key="14">
    <source>
        <dbReference type="Pfam" id="PF16824"/>
    </source>
</evidence>
<protein>
    <recommendedName>
        <fullName evidence="4">Alginate biosynthesis protein AlgX</fullName>
    </recommendedName>
    <alternativeName>
        <fullName evidence="10">Probable alginate O-acetyltransferase AlgX</fullName>
    </alternativeName>
</protein>
<evidence type="ECO:0000259" key="13">
    <source>
        <dbReference type="Pfam" id="PF16822"/>
    </source>
</evidence>
<dbReference type="GO" id="GO:0042597">
    <property type="term" value="C:periplasmic space"/>
    <property type="evidence" value="ECO:0007669"/>
    <property type="project" value="UniProtKB-SubCell"/>
</dbReference>
<accession>A0A418XU36</accession>
<evidence type="ECO:0000256" key="4">
    <source>
        <dbReference type="ARBA" id="ARBA00013937"/>
    </source>
</evidence>
<dbReference type="InterPro" id="IPR038639">
    <property type="entry name" value="AlgX_C_sf"/>
</dbReference>
<dbReference type="InterPro" id="IPR031798">
    <property type="entry name" value="AlgX_C"/>
</dbReference>
<comment type="similarity">
    <text evidence="3">Belongs to the AlgX family.</text>
</comment>
<comment type="subcellular location">
    <subcellularLocation>
        <location evidence="1">Periplasm</location>
    </subcellularLocation>
</comment>
<feature type="domain" description="Alginate biosynthesis protein AlgX C-terminal carbohydrate-binding module" evidence="14">
    <location>
        <begin position="349"/>
        <end position="468"/>
    </location>
</feature>
<sequence>MALLGLVSWGGAQSSEVPSEGDSQQAQLMKGAYLEPPFVCDALSDPQLYQDGAMSGMRQLVSGKPYWFFRTDVDLQEDFPVSAMARGELGELVEILREKDLQLVVMLQPTRGLMHADQLVQPWRGRYPLTDVRRSYLRKAELFRDLGAMVADMEPVLEKVDGGEYFFRRDHHWTPAGADVSAYQVAQVMLADPGIEQIPELMFETREGILLRKMGTMNVAVASVCGNAYSYQWVRGFNTVPKNEVDSADALFGDASEPQVALIGTSNSDTRDDRYKNYNFHGFLQQYLSRDVVNFAMTGGGAMGALQEFLYSPAYQEGQFRYLVWELPVNFDLEEPEVWREVLPAASGGCSNRSAYTTGAVTLPVSERDQRVEVLANAGERRRQTAGSGSLTLDVMFSDSAFRHFYVLAYYDDGQREKIRIRRPARLDSGRFTLRLDPPSQGANLLSVLLELEQPVTTALTVEATLCDY</sequence>
<reference evidence="15 16" key="1">
    <citation type="submission" date="2018-09" db="EMBL/GenBank/DDBJ databases">
        <title>Alcanivorax profundi sp. nov., isolated from 1000 m-depth seawater of the Mariana Trench.</title>
        <authorList>
            <person name="Liu J."/>
        </authorList>
    </citation>
    <scope>NUCLEOTIDE SEQUENCE [LARGE SCALE GENOMIC DNA]</scope>
    <source>
        <strain evidence="15 16">MTEO17</strain>
    </source>
</reference>
<dbReference type="EMBL" id="QYYA01000007">
    <property type="protein sequence ID" value="RJG16043.1"/>
    <property type="molecule type" value="Genomic_DNA"/>
</dbReference>
<feature type="active site" evidence="11">
    <location>
        <position position="170"/>
    </location>
</feature>
<feature type="active site" description="Proton acceptor" evidence="11">
    <location>
        <position position="172"/>
    </location>
</feature>
<keyword evidence="9 12" id="KW-1015">Disulfide bond</keyword>
<evidence type="ECO:0000256" key="10">
    <source>
        <dbReference type="ARBA" id="ARBA00032384"/>
    </source>
</evidence>
<evidence type="ECO:0000313" key="15">
    <source>
        <dbReference type="EMBL" id="RJG16043.1"/>
    </source>
</evidence>
<evidence type="ECO:0000256" key="12">
    <source>
        <dbReference type="PIRSR" id="PIRSR638639-51"/>
    </source>
</evidence>
<comment type="pathway">
    <text evidence="2">Glycan biosynthesis; alginate biosynthesis.</text>
</comment>
<dbReference type="Pfam" id="PF16824">
    <property type="entry name" value="CBM_26"/>
    <property type="match status" value="1"/>
</dbReference>
<evidence type="ECO:0000256" key="2">
    <source>
        <dbReference type="ARBA" id="ARBA00005182"/>
    </source>
</evidence>
<dbReference type="GO" id="GO:0042121">
    <property type="term" value="P:alginic acid biosynthetic process"/>
    <property type="evidence" value="ECO:0007669"/>
    <property type="project" value="UniProtKB-UniPathway"/>
</dbReference>
<dbReference type="InterPro" id="IPR031811">
    <property type="entry name" value="ALGX/ALGJ_SGNH-like"/>
</dbReference>
<evidence type="ECO:0000256" key="6">
    <source>
        <dbReference type="ARBA" id="ARBA00022729"/>
    </source>
</evidence>
<dbReference type="GO" id="GO:0016740">
    <property type="term" value="F:transferase activity"/>
    <property type="evidence" value="ECO:0007669"/>
    <property type="project" value="UniProtKB-KW"/>
</dbReference>
<comment type="caution">
    <text evidence="15">The sequence shown here is derived from an EMBL/GenBank/DDBJ whole genome shotgun (WGS) entry which is preliminary data.</text>
</comment>
<evidence type="ECO:0000256" key="1">
    <source>
        <dbReference type="ARBA" id="ARBA00004418"/>
    </source>
</evidence>
<feature type="disulfide bond" evidence="12">
    <location>
        <begin position="40"/>
        <end position="225"/>
    </location>
</feature>
<keyword evidence="5" id="KW-0808">Transferase</keyword>
<dbReference type="Gene3D" id="2.60.120.1380">
    <property type="entry name" value="C-terminal carbohydrate-binding module"/>
    <property type="match status" value="1"/>
</dbReference>
<dbReference type="AlphaFoldDB" id="A0A418XU36"/>
<dbReference type="SUPFAM" id="SSF52266">
    <property type="entry name" value="SGNH hydrolase"/>
    <property type="match status" value="1"/>
</dbReference>
<dbReference type="OrthoDB" id="6773032at2"/>
<evidence type="ECO:0000256" key="7">
    <source>
        <dbReference type="ARBA" id="ARBA00022764"/>
    </source>
</evidence>
<keyword evidence="6" id="KW-0732">Signal</keyword>
<keyword evidence="7" id="KW-0574">Periplasm</keyword>
<dbReference type="Pfam" id="PF16822">
    <property type="entry name" value="ALGX"/>
    <property type="match status" value="1"/>
</dbReference>
<feature type="disulfide bond" evidence="12">
    <location>
        <begin position="350"/>
        <end position="467"/>
    </location>
</feature>
<evidence type="ECO:0000256" key="3">
    <source>
        <dbReference type="ARBA" id="ARBA00006553"/>
    </source>
</evidence>
<keyword evidence="8" id="KW-0016">Alginate biosynthesis</keyword>
<dbReference type="Proteomes" id="UP000283734">
    <property type="component" value="Unassembled WGS sequence"/>
</dbReference>
<organism evidence="15 16">
    <name type="scientific">Alcanivorax profundi</name>
    <dbReference type="NCBI Taxonomy" id="2338368"/>
    <lineage>
        <taxon>Bacteria</taxon>
        <taxon>Pseudomonadati</taxon>
        <taxon>Pseudomonadota</taxon>
        <taxon>Gammaproteobacteria</taxon>
        <taxon>Oceanospirillales</taxon>
        <taxon>Alcanivoracaceae</taxon>
        <taxon>Alcanivorax</taxon>
    </lineage>
</organism>